<dbReference type="Pfam" id="PF13646">
    <property type="entry name" value="HEAT_2"/>
    <property type="match status" value="1"/>
</dbReference>
<dbReference type="Gene3D" id="1.25.10.10">
    <property type="entry name" value="Leucine-rich Repeat Variant"/>
    <property type="match status" value="1"/>
</dbReference>
<dbReference type="InterPro" id="IPR011989">
    <property type="entry name" value="ARM-like"/>
</dbReference>
<accession>A0ABQ4AER4</accession>
<name>A0ABQ4AER4_9ACTN</name>
<dbReference type="EMBL" id="BOMP01000034">
    <property type="protein sequence ID" value="GIE39463.1"/>
    <property type="molecule type" value="Genomic_DNA"/>
</dbReference>
<proteinExistence type="predicted"/>
<comment type="caution">
    <text evidence="1">The sequence shown here is derived from an EMBL/GenBank/DDBJ whole genome shotgun (WGS) entry which is preliminary data.</text>
</comment>
<sequence length="214" mass="23011">METAVTDTAGADPPGLWPGSGVACGGVERSFGELLRALREAVRAGHDITDIEDDLDHLAEFEPEASRAEALAYTGDEMGRLWGLGKIGDPRDLELFVVALDDPALRATAFEGLGQQPDRVRVDAVARPYLRDPEPRTRARAAGLVSWCRQPGALDVLTPLAGDEDPGVRRSLGICLERLGDAAEPLLRVLLEDPDPGVRSSASLGMRRLRAGRR</sequence>
<dbReference type="InterPro" id="IPR016024">
    <property type="entry name" value="ARM-type_fold"/>
</dbReference>
<organism evidence="1 2">
    <name type="scientific">Actinoplanes lobatus</name>
    <dbReference type="NCBI Taxonomy" id="113568"/>
    <lineage>
        <taxon>Bacteria</taxon>
        <taxon>Bacillati</taxon>
        <taxon>Actinomycetota</taxon>
        <taxon>Actinomycetes</taxon>
        <taxon>Micromonosporales</taxon>
        <taxon>Micromonosporaceae</taxon>
        <taxon>Actinoplanes</taxon>
    </lineage>
</organism>
<evidence type="ECO:0000313" key="2">
    <source>
        <dbReference type="Proteomes" id="UP000631312"/>
    </source>
</evidence>
<reference evidence="1 2" key="1">
    <citation type="submission" date="2021-01" db="EMBL/GenBank/DDBJ databases">
        <title>Whole genome shotgun sequence of Actinoplanes lobatus NBRC 12513.</title>
        <authorList>
            <person name="Komaki H."/>
            <person name="Tamura T."/>
        </authorList>
    </citation>
    <scope>NUCLEOTIDE SEQUENCE [LARGE SCALE GENOMIC DNA]</scope>
    <source>
        <strain evidence="1 2">NBRC 12513</strain>
    </source>
</reference>
<keyword evidence="2" id="KW-1185">Reference proteome</keyword>
<evidence type="ECO:0008006" key="3">
    <source>
        <dbReference type="Google" id="ProtNLM"/>
    </source>
</evidence>
<evidence type="ECO:0000313" key="1">
    <source>
        <dbReference type="EMBL" id="GIE39463.1"/>
    </source>
</evidence>
<protein>
    <recommendedName>
        <fullName evidence="3">HEAT repeat domain-containing protein</fullName>
    </recommendedName>
</protein>
<dbReference type="SUPFAM" id="SSF48371">
    <property type="entry name" value="ARM repeat"/>
    <property type="match status" value="1"/>
</dbReference>
<dbReference type="Proteomes" id="UP000631312">
    <property type="component" value="Unassembled WGS sequence"/>
</dbReference>
<gene>
    <name evidence="1" type="ORF">Alo02nite_23610</name>
</gene>